<gene>
    <name evidence="10" type="ORF">S7711_08902</name>
</gene>
<feature type="transmembrane region" description="Helical" evidence="9">
    <location>
        <begin position="441"/>
        <end position="461"/>
    </location>
</feature>
<feature type="transmembrane region" description="Helical" evidence="9">
    <location>
        <begin position="279"/>
        <end position="303"/>
    </location>
</feature>
<dbReference type="PANTHER" id="PTHR31806:SF5">
    <property type="entry name" value="PURINE-CYTOSINE PERMEASE FCY21"/>
    <property type="match status" value="1"/>
</dbReference>
<organism evidence="10 11">
    <name type="scientific">Stachybotrys chartarum (strain CBS 109288 / IBT 7711)</name>
    <name type="common">Toxic black mold</name>
    <name type="synonym">Stilbospora chartarum</name>
    <dbReference type="NCBI Taxonomy" id="1280523"/>
    <lineage>
        <taxon>Eukaryota</taxon>
        <taxon>Fungi</taxon>
        <taxon>Dikarya</taxon>
        <taxon>Ascomycota</taxon>
        <taxon>Pezizomycotina</taxon>
        <taxon>Sordariomycetes</taxon>
        <taxon>Hypocreomycetidae</taxon>
        <taxon>Hypocreales</taxon>
        <taxon>Stachybotryaceae</taxon>
        <taxon>Stachybotrys</taxon>
    </lineage>
</organism>
<dbReference type="Proteomes" id="UP000028045">
    <property type="component" value="Unassembled WGS sequence"/>
</dbReference>
<evidence type="ECO:0000256" key="5">
    <source>
        <dbReference type="ARBA" id="ARBA00022989"/>
    </source>
</evidence>
<sequence>MTSFHKDMEAEKATPNPHTASLDDHSGSSQTVRGLGLAWQKVVSFLGVEVQGNDPIPADEQTDRRYIRLYTLWFSMNFNLISIVTGMSGPLGYGLSLRDSSLVILFFGLICALSAPYLSSWGPMLGLRQMIHARYAFGLYGAAVPLVLNMATLAGYCIMDCILGGQVLSAINPTALSINVGIVITAIISMVIIFCGAAWIHMFDLYAWFPTLVGILVAVGCGGHNLYKQAETEPASASSVLSFAAVIAGFFLPWSAIASDFTVHFDRRSPWTAIFVPSYLGLTTGAIPLMILGAAIAGAMPNVPSWADAYTTGDVGGVISAMLEPVGGFGSFLLVLLALSVLGNLIGSLYALTLNWQALLYLARIRIPRVVYTVAATAVIIPVAITIAAEFFGSLNNFMKVIGYWPAAFLAVVLLEHLVVRKGRPENYDLTQWEAAGGLPYGIAALAAAVCSFSLVIPGMSQNWFVGPFARTTGDIGFELAFALTSILYLPFRFAEIKLRGHV</sequence>
<protein>
    <submittedName>
        <fullName evidence="10">Uncharacterized protein</fullName>
    </submittedName>
</protein>
<evidence type="ECO:0000256" key="8">
    <source>
        <dbReference type="SAM" id="MobiDB-lite"/>
    </source>
</evidence>
<feature type="transmembrane region" description="Helical" evidence="9">
    <location>
        <begin position="315"/>
        <end position="339"/>
    </location>
</feature>
<dbReference type="InterPro" id="IPR001248">
    <property type="entry name" value="Pur-cyt_permease"/>
</dbReference>
<keyword evidence="3 7" id="KW-0813">Transport</keyword>
<feature type="transmembrane region" description="Helical" evidence="9">
    <location>
        <begin position="476"/>
        <end position="495"/>
    </location>
</feature>
<keyword evidence="5 9" id="KW-1133">Transmembrane helix</keyword>
<comment type="subcellular location">
    <subcellularLocation>
        <location evidence="1">Membrane</location>
        <topology evidence="1">Multi-pass membrane protein</topology>
    </subcellularLocation>
</comment>
<evidence type="ECO:0000256" key="2">
    <source>
        <dbReference type="ARBA" id="ARBA00008974"/>
    </source>
</evidence>
<feature type="transmembrane region" description="Helical" evidence="9">
    <location>
        <begin position="102"/>
        <end position="119"/>
    </location>
</feature>
<evidence type="ECO:0000256" key="4">
    <source>
        <dbReference type="ARBA" id="ARBA00022692"/>
    </source>
</evidence>
<dbReference type="OrthoDB" id="2116389at2759"/>
<dbReference type="EMBL" id="KL648277">
    <property type="protein sequence ID" value="KEY71522.1"/>
    <property type="molecule type" value="Genomic_DNA"/>
</dbReference>
<evidence type="ECO:0000256" key="6">
    <source>
        <dbReference type="ARBA" id="ARBA00023136"/>
    </source>
</evidence>
<feature type="transmembrane region" description="Helical" evidence="9">
    <location>
        <begin position="72"/>
        <end position="95"/>
    </location>
</feature>
<evidence type="ECO:0000256" key="9">
    <source>
        <dbReference type="SAM" id="Phobius"/>
    </source>
</evidence>
<dbReference type="HOGENOM" id="CLU_026016_2_0_1"/>
<evidence type="ECO:0000256" key="3">
    <source>
        <dbReference type="ARBA" id="ARBA00022448"/>
    </source>
</evidence>
<feature type="transmembrane region" description="Helical" evidence="9">
    <location>
        <begin position="370"/>
        <end position="389"/>
    </location>
</feature>
<dbReference type="GO" id="GO:0005886">
    <property type="term" value="C:plasma membrane"/>
    <property type="evidence" value="ECO:0007669"/>
    <property type="project" value="TreeGrafter"/>
</dbReference>
<comment type="similarity">
    <text evidence="2 7">Belongs to the purine-cytosine permease (2.A.39) family.</text>
</comment>
<evidence type="ECO:0000256" key="7">
    <source>
        <dbReference type="PIRNR" id="PIRNR002744"/>
    </source>
</evidence>
<keyword evidence="4 9" id="KW-0812">Transmembrane</keyword>
<name>A0A084B1U3_STACB</name>
<proteinExistence type="inferred from homology"/>
<feature type="transmembrane region" description="Helical" evidence="9">
    <location>
        <begin position="175"/>
        <end position="200"/>
    </location>
</feature>
<feature type="transmembrane region" description="Helical" evidence="9">
    <location>
        <begin position="401"/>
        <end position="420"/>
    </location>
</feature>
<dbReference type="AlphaFoldDB" id="A0A084B1U3"/>
<evidence type="ECO:0000313" key="11">
    <source>
        <dbReference type="Proteomes" id="UP000028045"/>
    </source>
</evidence>
<evidence type="ECO:0000256" key="1">
    <source>
        <dbReference type="ARBA" id="ARBA00004141"/>
    </source>
</evidence>
<feature type="region of interest" description="Disordered" evidence="8">
    <location>
        <begin position="1"/>
        <end position="27"/>
    </location>
</feature>
<feature type="transmembrane region" description="Helical" evidence="9">
    <location>
        <begin position="239"/>
        <end position="259"/>
    </location>
</feature>
<dbReference type="InterPro" id="IPR026030">
    <property type="entry name" value="Pur-cyt_permease_Fcy2/21/22"/>
</dbReference>
<keyword evidence="11" id="KW-1185">Reference proteome</keyword>
<dbReference type="Gene3D" id="1.10.4160.10">
    <property type="entry name" value="Hydantoin permease"/>
    <property type="match status" value="1"/>
</dbReference>
<feature type="compositionally biased region" description="Basic and acidic residues" evidence="8">
    <location>
        <begin position="1"/>
        <end position="12"/>
    </location>
</feature>
<reference evidence="10 11" key="1">
    <citation type="journal article" date="2014" name="BMC Genomics">
        <title>Comparative genome sequencing reveals chemotype-specific gene clusters in the toxigenic black mold Stachybotrys.</title>
        <authorList>
            <person name="Semeiks J."/>
            <person name="Borek D."/>
            <person name="Otwinowski Z."/>
            <person name="Grishin N.V."/>
        </authorList>
    </citation>
    <scope>NUCLEOTIDE SEQUENCE [LARGE SCALE GENOMIC DNA]</scope>
    <source>
        <strain evidence="11">CBS 109288 / IBT 7711</strain>
    </source>
</reference>
<keyword evidence="6 7" id="KW-0472">Membrane</keyword>
<evidence type="ECO:0000313" key="10">
    <source>
        <dbReference type="EMBL" id="KEY71522.1"/>
    </source>
</evidence>
<feature type="transmembrane region" description="Helical" evidence="9">
    <location>
        <begin position="206"/>
        <end position="227"/>
    </location>
</feature>
<dbReference type="Pfam" id="PF02133">
    <property type="entry name" value="Transp_cyt_pur"/>
    <property type="match status" value="1"/>
</dbReference>
<feature type="transmembrane region" description="Helical" evidence="9">
    <location>
        <begin position="139"/>
        <end position="163"/>
    </location>
</feature>
<accession>A0A084B1U3</accession>
<dbReference type="GO" id="GO:0022857">
    <property type="term" value="F:transmembrane transporter activity"/>
    <property type="evidence" value="ECO:0007669"/>
    <property type="project" value="InterPro"/>
</dbReference>
<dbReference type="PANTHER" id="PTHR31806">
    <property type="entry name" value="PURINE-CYTOSINE PERMEASE FCY2-RELATED"/>
    <property type="match status" value="1"/>
</dbReference>
<dbReference type="PIRSF" id="PIRSF002744">
    <property type="entry name" value="Pur-cyt_permease"/>
    <property type="match status" value="1"/>
</dbReference>